<keyword evidence="2" id="KW-0472">Membrane</keyword>
<dbReference type="Proteomes" id="UP000808906">
    <property type="component" value="Unassembled WGS sequence"/>
</dbReference>
<feature type="region of interest" description="Disordered" evidence="1">
    <location>
        <begin position="1"/>
        <end position="53"/>
    </location>
</feature>
<dbReference type="EMBL" id="WUYC01000004">
    <property type="protein sequence ID" value="MBM4715544.1"/>
    <property type="molecule type" value="Genomic_DNA"/>
</dbReference>
<dbReference type="AlphaFoldDB" id="A0A9Q2T0R6"/>
<reference evidence="5" key="2">
    <citation type="journal article" date="2020" name="Environ. Microbiol.">
        <title>The novel and transferable erm(51) gene confers Macrolides, Lincosamides, and Streptogramins B (MLSB) resistance to clonal Rhodococcus equi in the environment.</title>
        <authorList>
            <person name="Huber L."/>
            <person name="Giguere S."/>
            <person name="Slovis N.M."/>
            <person name="Alvarez-Narvaez S."/>
            <person name="Hart K.A."/>
            <person name="Greiter M."/>
            <person name="Morris E.R.A."/>
            <person name="Cohen N.D."/>
        </authorList>
    </citation>
    <scope>NUCLEOTIDE SEQUENCE</scope>
    <source>
        <strain evidence="6">Lh_116_1</strain>
        <strain evidence="5">Lh_141_1</strain>
        <strain evidence="7">Lh_16_1</strain>
    </source>
</reference>
<name>A0A9Q2T0R6_RHOHA</name>
<dbReference type="EMBL" id="WVDC01000005">
    <property type="protein sequence ID" value="NKW42658.1"/>
    <property type="molecule type" value="Genomic_DNA"/>
</dbReference>
<comment type="caution">
    <text evidence="3">The sequence shown here is derived from an EMBL/GenBank/DDBJ whole genome shotgun (WGS) entry which is preliminary data.</text>
</comment>
<sequence length="85" mass="8413">MTDPRAAESPDPDPRNTPDLEPGGGVPAGSTPPASGGTSGVSEHEPDTRHGFPATGAATIVVVGLIVVVFAAVVVALILMATGVW</sequence>
<dbReference type="EMBL" id="WUYZ01000002">
    <property type="protein sequence ID" value="NKS26408.1"/>
    <property type="molecule type" value="Genomic_DNA"/>
</dbReference>
<organism evidence="3 8">
    <name type="scientific">Rhodococcus hoagii</name>
    <name type="common">Corynebacterium equii</name>
    <dbReference type="NCBI Taxonomy" id="43767"/>
    <lineage>
        <taxon>Bacteria</taxon>
        <taxon>Bacillati</taxon>
        <taxon>Actinomycetota</taxon>
        <taxon>Actinomycetes</taxon>
        <taxon>Mycobacteriales</taxon>
        <taxon>Nocardiaceae</taxon>
        <taxon>Prescottella</taxon>
    </lineage>
</organism>
<feature type="transmembrane region" description="Helical" evidence="2">
    <location>
        <begin position="57"/>
        <end position="81"/>
    </location>
</feature>
<gene>
    <name evidence="3" type="ORF">GS441_01680</name>
    <name evidence="5" type="ORF">GS505_11375</name>
    <name evidence="4" type="ORF">GS551_15275</name>
    <name evidence="6" type="ORF">GS882_06210</name>
    <name evidence="7" type="ORF">GS947_13830</name>
</gene>
<feature type="compositionally biased region" description="Basic and acidic residues" evidence="1">
    <location>
        <begin position="1"/>
        <end position="18"/>
    </location>
</feature>
<dbReference type="EMBL" id="WVBC01000002">
    <property type="protein sequence ID" value="NKT77802.1"/>
    <property type="molecule type" value="Genomic_DNA"/>
</dbReference>
<keyword evidence="2" id="KW-1133">Transmembrane helix</keyword>
<keyword evidence="2" id="KW-0812">Transmembrane</keyword>
<evidence type="ECO:0000313" key="8">
    <source>
        <dbReference type="Proteomes" id="UP000808906"/>
    </source>
</evidence>
<dbReference type="Pfam" id="PF20088">
    <property type="entry name" value="DUF6480"/>
    <property type="match status" value="1"/>
</dbReference>
<reference evidence="3" key="1">
    <citation type="submission" date="2019-11" db="EMBL/GenBank/DDBJ databases">
        <title>Spread of Macrolides and rifampicin resistant Rhodococcus equi in clinical isolates in the USA.</title>
        <authorList>
            <person name="Alvarez-Narvaez S."/>
            <person name="Huber L."/>
            <person name="Cohen N.D."/>
            <person name="Slovis N."/>
            <person name="Greiter M."/>
            <person name="Giguere S."/>
            <person name="Hart K."/>
        </authorList>
    </citation>
    <scope>NUCLEOTIDE SEQUENCE</scope>
    <source>
        <strain evidence="3">Lh_17</strain>
        <strain evidence="4">Lh_5</strain>
    </source>
</reference>
<dbReference type="EMBL" id="WUXR01000001">
    <property type="protein sequence ID" value="MBM4564213.1"/>
    <property type="molecule type" value="Genomic_DNA"/>
</dbReference>
<dbReference type="RefSeq" id="WP_081186023.1">
    <property type="nucleotide sequence ID" value="NZ_AP024181.1"/>
</dbReference>
<dbReference type="Proteomes" id="UP000605618">
    <property type="component" value="Unassembled WGS sequence"/>
</dbReference>
<dbReference type="Proteomes" id="UP000608063">
    <property type="component" value="Unassembled WGS sequence"/>
</dbReference>
<evidence type="ECO:0000313" key="5">
    <source>
        <dbReference type="EMBL" id="NKS26408.1"/>
    </source>
</evidence>
<proteinExistence type="predicted"/>
<protein>
    <submittedName>
        <fullName evidence="3">Uncharacterized protein</fullName>
    </submittedName>
</protein>
<evidence type="ECO:0000313" key="6">
    <source>
        <dbReference type="EMBL" id="NKT77802.1"/>
    </source>
</evidence>
<evidence type="ECO:0000313" key="7">
    <source>
        <dbReference type="EMBL" id="NKW42658.1"/>
    </source>
</evidence>
<dbReference type="Proteomes" id="UP000603463">
    <property type="component" value="Unassembled WGS sequence"/>
</dbReference>
<evidence type="ECO:0000313" key="4">
    <source>
        <dbReference type="EMBL" id="MBM4715544.1"/>
    </source>
</evidence>
<dbReference type="InterPro" id="IPR045512">
    <property type="entry name" value="DUF6480"/>
</dbReference>
<evidence type="ECO:0000313" key="3">
    <source>
        <dbReference type="EMBL" id="MBM4564213.1"/>
    </source>
</evidence>
<evidence type="ECO:0000256" key="1">
    <source>
        <dbReference type="SAM" id="MobiDB-lite"/>
    </source>
</evidence>
<accession>A0A9Q2T0R6</accession>
<evidence type="ECO:0000256" key="2">
    <source>
        <dbReference type="SAM" id="Phobius"/>
    </source>
</evidence>
<dbReference type="Proteomes" id="UP000706122">
    <property type="component" value="Unassembled WGS sequence"/>
</dbReference>